<gene>
    <name evidence="1" type="ORF">NL394_13435</name>
</gene>
<keyword evidence="2" id="KW-1185">Reference proteome</keyword>
<dbReference type="AlphaFoldDB" id="A0AAX3EDD9"/>
<reference evidence="1" key="1">
    <citation type="submission" date="2022-07" db="EMBL/GenBank/DDBJ databases">
        <authorList>
            <person name="Wu T."/>
        </authorList>
    </citation>
    <scope>NUCLEOTIDE SEQUENCE</scope>
    <source>
        <strain evidence="1">SD-1</strain>
    </source>
</reference>
<dbReference type="RefSeq" id="WP_069695086.1">
    <property type="nucleotide sequence ID" value="NZ_CP043010.1"/>
</dbReference>
<dbReference type="Proteomes" id="UP001163293">
    <property type="component" value="Chromosome"/>
</dbReference>
<name>A0AAX3EDD9_PAEUR</name>
<evidence type="ECO:0000313" key="1">
    <source>
        <dbReference type="EMBL" id="UYV96081.1"/>
    </source>
</evidence>
<sequence length="325" mass="36505">MDEERKLKVGDLVDAKDWLYGVQIEHIADGVIAQVLDPDDRTASPYNRTKYAYYVVHACNPEKGDFFKEEGVKLRSADDAWRVGHYYLGDTVIVNDGTTHFAHAVIEKFVADGDRPYKVTDESTKESAFFGDAHLSLWYHSEDGKRERLQIGDWVVADDGNVRFEDAVIGPDPMGPSLGRRSGEHFVYAADGSGDVRQYREEHLRPRTHPVYPEFLDPEGEIPDWKWVHSAPVRVRGKAVQESRRQPAEAEVLPRDSSLYKHLNPEPRKRPIVSGFRGVLMWIAAVPVVSIAVEAQAPGVGEKVSLILVISSLVVVPWIASRLNP</sequence>
<organism evidence="1 2">
    <name type="scientific">Paenarthrobacter ureafaciens</name>
    <dbReference type="NCBI Taxonomy" id="37931"/>
    <lineage>
        <taxon>Bacteria</taxon>
        <taxon>Bacillati</taxon>
        <taxon>Actinomycetota</taxon>
        <taxon>Actinomycetes</taxon>
        <taxon>Micrococcales</taxon>
        <taxon>Micrococcaceae</taxon>
        <taxon>Paenarthrobacter</taxon>
    </lineage>
</organism>
<accession>A0AAX3EDD9</accession>
<protein>
    <submittedName>
        <fullName evidence="1">Uncharacterized protein</fullName>
    </submittedName>
</protein>
<evidence type="ECO:0000313" key="2">
    <source>
        <dbReference type="Proteomes" id="UP001163293"/>
    </source>
</evidence>
<dbReference type="EMBL" id="CP101185">
    <property type="protein sequence ID" value="UYV96081.1"/>
    <property type="molecule type" value="Genomic_DNA"/>
</dbReference>
<proteinExistence type="predicted"/>